<protein>
    <submittedName>
        <fullName evidence="3">DHHW protein</fullName>
    </submittedName>
</protein>
<evidence type="ECO:0000256" key="2">
    <source>
        <dbReference type="SAM" id="Phobius"/>
    </source>
</evidence>
<feature type="transmembrane region" description="Helical" evidence="2">
    <location>
        <begin position="174"/>
        <end position="196"/>
    </location>
</feature>
<feature type="compositionally biased region" description="Basic residues" evidence="1">
    <location>
        <begin position="149"/>
        <end position="171"/>
    </location>
</feature>
<reference evidence="3 4" key="1">
    <citation type="submission" date="2016-10" db="EMBL/GenBank/DDBJ databases">
        <authorList>
            <person name="de Groot N.N."/>
        </authorList>
    </citation>
    <scope>NUCLEOTIDE SEQUENCE [LARGE SCALE GENOMIC DNA]</scope>
    <source>
        <strain evidence="3 4">Calf135</strain>
    </source>
</reference>
<feature type="region of interest" description="Disordered" evidence="1">
    <location>
        <begin position="1"/>
        <end position="171"/>
    </location>
</feature>
<name>A0A1H8IYW6_9FIRM</name>
<feature type="transmembrane region" description="Helical" evidence="2">
    <location>
        <begin position="216"/>
        <end position="237"/>
    </location>
</feature>
<gene>
    <name evidence="3" type="ORF">SAMN05216454_11020</name>
</gene>
<feature type="region of interest" description="Disordered" evidence="1">
    <location>
        <begin position="593"/>
        <end position="664"/>
    </location>
</feature>
<dbReference type="AlphaFoldDB" id="A0A1H8IYW6"/>
<proteinExistence type="predicted"/>
<accession>A0A1H8IYW6</accession>
<dbReference type="RefSeq" id="WP_091975775.1">
    <property type="nucleotide sequence ID" value="NZ_FODF01000010.1"/>
</dbReference>
<dbReference type="OrthoDB" id="175771at2"/>
<dbReference type="Proteomes" id="UP000199512">
    <property type="component" value="Unassembled WGS sequence"/>
</dbReference>
<feature type="compositionally biased region" description="Basic residues" evidence="1">
    <location>
        <begin position="31"/>
        <end position="71"/>
    </location>
</feature>
<feature type="compositionally biased region" description="Basic and acidic residues" evidence="1">
    <location>
        <begin position="603"/>
        <end position="630"/>
    </location>
</feature>
<dbReference type="STRING" id="215200.SAMN05216454_11020"/>
<keyword evidence="2" id="KW-0812">Transmembrane</keyword>
<keyword evidence="2" id="KW-0472">Membrane</keyword>
<organism evidence="3 4">
    <name type="scientific">Peptostreptococcus russellii</name>
    <dbReference type="NCBI Taxonomy" id="215200"/>
    <lineage>
        <taxon>Bacteria</taxon>
        <taxon>Bacillati</taxon>
        <taxon>Bacillota</taxon>
        <taxon>Clostridia</taxon>
        <taxon>Peptostreptococcales</taxon>
        <taxon>Peptostreptococcaceae</taxon>
        <taxon>Peptostreptococcus</taxon>
    </lineage>
</organism>
<feature type="compositionally biased region" description="Basic and acidic residues" evidence="1">
    <location>
        <begin position="1"/>
        <end position="30"/>
    </location>
</feature>
<keyword evidence="2" id="KW-1133">Transmembrane helix</keyword>
<dbReference type="InterPro" id="IPR025945">
    <property type="entry name" value="DHHW"/>
</dbReference>
<evidence type="ECO:0000256" key="1">
    <source>
        <dbReference type="SAM" id="MobiDB-lite"/>
    </source>
</evidence>
<dbReference type="EMBL" id="FODF01000010">
    <property type="protein sequence ID" value="SEN73794.1"/>
    <property type="molecule type" value="Genomic_DNA"/>
</dbReference>
<evidence type="ECO:0000313" key="4">
    <source>
        <dbReference type="Proteomes" id="UP000199512"/>
    </source>
</evidence>
<feature type="compositionally biased region" description="Low complexity" evidence="1">
    <location>
        <begin position="632"/>
        <end position="650"/>
    </location>
</feature>
<keyword evidence="4" id="KW-1185">Reference proteome</keyword>
<sequence length="664" mass="75874">MSNKYNRYEEPEMPESLRKLLTDDFSDSRRNGKRKSKKRPGKAPKKTNKSKKNLSKNKKRATAPKKPVNKKTKTDRNKSARPSVGSTKARPKVQPKVSRPVKPIAQEATRKIPVIRDENGRKISQDRARRQRLYEEQSTKRIPVSQTRKSNKKVHKKAVNRKSTRKRKKKKSRISIKHIFSAIVYAFLLVVGFIFTGGDKKKYVSKEKRKKLDQNFYRILSGASMGLIVIMMVAFIISPKAEKSISENRTLQQKPRVTMQSVLTGKYSKDIGKYVSDQFPNRSGMIKLKARFDLLLGRKELNGVYICKDGYLMEGFTEASPEVTDAKVKAINSFVSQNPKLNVSMMLVPNKVEIYKNLLPKNAPSDSQKAYLDKVKEKVDKKVNFVNLITPFNRIKNATQLYYKTDHHWTTDGAYKGYEEFSKSRDISPAQEKRFTKSLATDKFLGSLYYKNGAQIGEPENIILYLKEKPYPLLVKYYDTKEKVTTLYDANKLKGKDKYEVFTGGNHSQIKIRTNVKTNRKLLLIKDSYANAMLPFLINDFAEINVVDLRYYTGTMADILNNNEVTDVLILYNINTFNTDSSILNIYDPDYHSQDNESTSASEGKEKKSVEENKKIDKTKDTKSSEDKAASNKKSASGKSSESGQSSTSKKNSDKNTDEKKDVQ</sequence>
<evidence type="ECO:0000313" key="3">
    <source>
        <dbReference type="EMBL" id="SEN73794.1"/>
    </source>
</evidence>
<feature type="compositionally biased region" description="Basic and acidic residues" evidence="1">
    <location>
        <begin position="108"/>
        <end position="139"/>
    </location>
</feature>
<feature type="compositionally biased region" description="Basic and acidic residues" evidence="1">
    <location>
        <begin position="651"/>
        <end position="664"/>
    </location>
</feature>
<dbReference type="Pfam" id="PF14286">
    <property type="entry name" value="DHHW"/>
    <property type="match status" value="1"/>
</dbReference>